<reference evidence="1 2" key="1">
    <citation type="journal article" date="2019" name="Genome Biol. Evol.">
        <title>Insights into the evolution of the New World diploid cottons (Gossypium, subgenus Houzingenia) based on genome sequencing.</title>
        <authorList>
            <person name="Grover C.E."/>
            <person name="Arick M.A. 2nd"/>
            <person name="Thrash A."/>
            <person name="Conover J.L."/>
            <person name="Sanders W.S."/>
            <person name="Peterson D.G."/>
            <person name="Frelichowski J.E."/>
            <person name="Scheffler J.A."/>
            <person name="Scheffler B.E."/>
            <person name="Wendel J.F."/>
        </authorList>
    </citation>
    <scope>NUCLEOTIDE SEQUENCE [LARGE SCALE GENOMIC DNA]</scope>
    <source>
        <strain evidence="1">27</strain>
        <tissue evidence="1">Leaf</tissue>
    </source>
</reference>
<comment type="caution">
    <text evidence="1">The sequence shown here is derived from an EMBL/GenBank/DDBJ whole genome shotgun (WGS) entry which is preliminary data.</text>
</comment>
<protein>
    <submittedName>
        <fullName evidence="1">Uncharacterized protein</fullName>
    </submittedName>
</protein>
<dbReference type="EMBL" id="JABFAC010000005">
    <property type="protein sequence ID" value="MBA0613377.1"/>
    <property type="molecule type" value="Genomic_DNA"/>
</dbReference>
<gene>
    <name evidence="1" type="ORF">Godav_013822</name>
</gene>
<name>A0A7J8RHQ0_GOSDV</name>
<evidence type="ECO:0000313" key="2">
    <source>
        <dbReference type="Proteomes" id="UP000593561"/>
    </source>
</evidence>
<accession>A0A7J8RHQ0</accession>
<dbReference type="Proteomes" id="UP000593561">
    <property type="component" value="Unassembled WGS sequence"/>
</dbReference>
<organism evidence="1 2">
    <name type="scientific">Gossypium davidsonii</name>
    <name type="common">Davidson's cotton</name>
    <name type="synonym">Gossypium klotzschianum subsp. davidsonii</name>
    <dbReference type="NCBI Taxonomy" id="34287"/>
    <lineage>
        <taxon>Eukaryota</taxon>
        <taxon>Viridiplantae</taxon>
        <taxon>Streptophyta</taxon>
        <taxon>Embryophyta</taxon>
        <taxon>Tracheophyta</taxon>
        <taxon>Spermatophyta</taxon>
        <taxon>Magnoliopsida</taxon>
        <taxon>eudicotyledons</taxon>
        <taxon>Gunneridae</taxon>
        <taxon>Pentapetalae</taxon>
        <taxon>rosids</taxon>
        <taxon>malvids</taxon>
        <taxon>Malvales</taxon>
        <taxon>Malvaceae</taxon>
        <taxon>Malvoideae</taxon>
        <taxon>Gossypium</taxon>
    </lineage>
</organism>
<keyword evidence="2" id="KW-1185">Reference proteome</keyword>
<proteinExistence type="predicted"/>
<sequence length="124" mass="13582">MLIDDEYYIILHVGGHFVKNLYVKFKEIELYVEHEVYNPIIVDEIFLLTFGEGDVKGVEVDGEGDDERVEFDGEGDLKKVEFGGKGNVGEVQADGEGVSATGIEVDEDIGMESGGHISLRSTIG</sequence>
<evidence type="ECO:0000313" key="1">
    <source>
        <dbReference type="EMBL" id="MBA0613377.1"/>
    </source>
</evidence>
<dbReference type="AlphaFoldDB" id="A0A7J8RHQ0"/>